<reference evidence="5" key="1">
    <citation type="submission" date="2018-12" db="EMBL/GenBank/DDBJ databases">
        <title>Tengunoibacter tsumagoiensis gen. nov., sp. nov., Dictyobacter kobayashii sp. nov., D. alpinus sp. nov., and D. joshuensis sp. nov. and description of Dictyobacteraceae fam. nov. within the order Ktedonobacterales isolated from Tengu-no-mugimeshi.</title>
        <authorList>
            <person name="Wang C.M."/>
            <person name="Zheng Y."/>
            <person name="Sakai Y."/>
            <person name="Toyoda A."/>
            <person name="Minakuchi Y."/>
            <person name="Abe K."/>
            <person name="Yokota A."/>
            <person name="Yabe S."/>
        </authorList>
    </citation>
    <scope>NUCLEOTIDE SEQUENCE [LARGE SCALE GENOMIC DNA]</scope>
    <source>
        <strain evidence="5">Uno11</strain>
    </source>
</reference>
<proteinExistence type="predicted"/>
<keyword evidence="1" id="KW-0694">RNA-binding</keyword>
<dbReference type="PANTHER" id="PTHR48027">
    <property type="entry name" value="HETEROGENEOUS NUCLEAR RIBONUCLEOPROTEIN 87F-RELATED"/>
    <property type="match status" value="1"/>
</dbReference>
<dbReference type="InterPro" id="IPR052462">
    <property type="entry name" value="SLIRP/GR-RBP-like"/>
</dbReference>
<dbReference type="SMART" id="SM00360">
    <property type="entry name" value="RRM"/>
    <property type="match status" value="1"/>
</dbReference>
<evidence type="ECO:0000256" key="2">
    <source>
        <dbReference type="SAM" id="MobiDB-lite"/>
    </source>
</evidence>
<dbReference type="CDD" id="cd21608">
    <property type="entry name" value="RRM2_NsCP33_like"/>
    <property type="match status" value="1"/>
</dbReference>
<dbReference type="RefSeq" id="WP_126550356.1">
    <property type="nucleotide sequence ID" value="NZ_BIFS01000001.1"/>
</dbReference>
<dbReference type="EMBL" id="BIFS01000001">
    <property type="protein sequence ID" value="GCE18797.1"/>
    <property type="molecule type" value="Genomic_DNA"/>
</dbReference>
<evidence type="ECO:0000313" key="4">
    <source>
        <dbReference type="EMBL" id="GCE18797.1"/>
    </source>
</evidence>
<dbReference type="GO" id="GO:0003723">
    <property type="term" value="F:RNA binding"/>
    <property type="evidence" value="ECO:0007669"/>
    <property type="project" value="UniProtKB-KW"/>
</dbReference>
<dbReference type="InterPro" id="IPR048289">
    <property type="entry name" value="RRM2_NsCP33-like"/>
</dbReference>
<feature type="region of interest" description="Disordered" evidence="2">
    <location>
        <begin position="75"/>
        <end position="109"/>
    </location>
</feature>
<evidence type="ECO:0000259" key="3">
    <source>
        <dbReference type="PROSITE" id="PS50102"/>
    </source>
</evidence>
<dbReference type="Proteomes" id="UP000287188">
    <property type="component" value="Unassembled WGS sequence"/>
</dbReference>
<protein>
    <recommendedName>
        <fullName evidence="3">RRM domain-containing protein</fullName>
    </recommendedName>
</protein>
<dbReference type="InterPro" id="IPR000504">
    <property type="entry name" value="RRM_dom"/>
</dbReference>
<feature type="domain" description="RRM" evidence="3">
    <location>
        <begin position="1"/>
        <end position="79"/>
    </location>
</feature>
<name>A0A402AI57_9CHLR</name>
<dbReference type="Gene3D" id="3.30.70.330">
    <property type="match status" value="1"/>
</dbReference>
<dbReference type="InterPro" id="IPR035979">
    <property type="entry name" value="RBD_domain_sf"/>
</dbReference>
<accession>A0A402AI57</accession>
<dbReference type="AlphaFoldDB" id="A0A402AI57"/>
<dbReference type="PROSITE" id="PS50102">
    <property type="entry name" value="RRM"/>
    <property type="match status" value="1"/>
</dbReference>
<evidence type="ECO:0000256" key="1">
    <source>
        <dbReference type="ARBA" id="ARBA00022884"/>
    </source>
</evidence>
<organism evidence="4 5">
    <name type="scientific">Dictyobacter kobayashii</name>
    <dbReference type="NCBI Taxonomy" id="2014872"/>
    <lineage>
        <taxon>Bacteria</taxon>
        <taxon>Bacillati</taxon>
        <taxon>Chloroflexota</taxon>
        <taxon>Ktedonobacteria</taxon>
        <taxon>Ktedonobacterales</taxon>
        <taxon>Dictyobacteraceae</taxon>
        <taxon>Dictyobacter</taxon>
    </lineage>
</organism>
<dbReference type="InterPro" id="IPR012677">
    <property type="entry name" value="Nucleotide-bd_a/b_plait_sf"/>
</dbReference>
<keyword evidence="5" id="KW-1185">Reference proteome</keyword>
<gene>
    <name evidence="4" type="ORF">KDK_25970</name>
</gene>
<dbReference type="Pfam" id="PF00076">
    <property type="entry name" value="RRM_1"/>
    <property type="match status" value="1"/>
</dbReference>
<feature type="compositionally biased region" description="Basic and acidic residues" evidence="2">
    <location>
        <begin position="77"/>
        <end position="95"/>
    </location>
</feature>
<evidence type="ECO:0000313" key="5">
    <source>
        <dbReference type="Proteomes" id="UP000287188"/>
    </source>
</evidence>
<dbReference type="SUPFAM" id="SSF54928">
    <property type="entry name" value="RNA-binding domain, RBD"/>
    <property type="match status" value="1"/>
</dbReference>
<sequence length="109" mass="12019">MKLYVGKLPYRTTDQDLNDLFGQYGQVVSATIIMDRETGRSKGFGFVEMGNDEEAQNAMSQLNNSSLEGRTIIVNEAQEKRDTRGGGGFQRRDSRGGGGGGGGYRDRRY</sequence>
<comment type="caution">
    <text evidence="4">The sequence shown here is derived from an EMBL/GenBank/DDBJ whole genome shotgun (WGS) entry which is preliminary data.</text>
</comment>
<dbReference type="OrthoDB" id="9798855at2"/>